<dbReference type="Proteomes" id="UP001064087">
    <property type="component" value="Chromosome"/>
</dbReference>
<name>A0ABY6DEL2_9RHOB</name>
<dbReference type="RefSeq" id="WP_165196561.1">
    <property type="nucleotide sequence ID" value="NZ_CP106738.1"/>
</dbReference>
<feature type="chain" id="PRO_5047115699" evidence="2">
    <location>
        <begin position="20"/>
        <end position="92"/>
    </location>
</feature>
<keyword evidence="4" id="KW-1185">Reference proteome</keyword>
<sequence length="92" mass="10084">MRLFSLIALITATASPALANTPPINIATDSTYSARDTGDRLERAKIFETSELFGSERAGDPRTRARDTGDRKENAKTFDLSELSAQERHGLT</sequence>
<feature type="signal peptide" evidence="2">
    <location>
        <begin position="1"/>
        <end position="19"/>
    </location>
</feature>
<accession>A0ABY6DEL2</accession>
<protein>
    <submittedName>
        <fullName evidence="3">Uncharacterized protein</fullName>
    </submittedName>
</protein>
<proteinExistence type="predicted"/>
<keyword evidence="2" id="KW-0732">Signal</keyword>
<reference evidence="3" key="1">
    <citation type="submission" date="2022-10" db="EMBL/GenBank/DDBJ databases">
        <title>Roseovarius pelagicus sp. nov., isolated from Arctic seawater.</title>
        <authorList>
            <person name="Hong Y.W."/>
            <person name="Hwang C.Y."/>
        </authorList>
    </citation>
    <scope>NUCLEOTIDE SEQUENCE</scope>
    <source>
        <strain evidence="3">HL-MP18</strain>
    </source>
</reference>
<evidence type="ECO:0000313" key="3">
    <source>
        <dbReference type="EMBL" id="UXX84597.1"/>
    </source>
</evidence>
<evidence type="ECO:0000313" key="4">
    <source>
        <dbReference type="Proteomes" id="UP001064087"/>
    </source>
</evidence>
<evidence type="ECO:0000256" key="2">
    <source>
        <dbReference type="SAM" id="SignalP"/>
    </source>
</evidence>
<dbReference type="EMBL" id="CP106738">
    <property type="protein sequence ID" value="UXX84597.1"/>
    <property type="molecule type" value="Genomic_DNA"/>
</dbReference>
<feature type="region of interest" description="Disordered" evidence="1">
    <location>
        <begin position="52"/>
        <end position="92"/>
    </location>
</feature>
<feature type="compositionally biased region" description="Basic and acidic residues" evidence="1">
    <location>
        <begin position="57"/>
        <end position="76"/>
    </location>
</feature>
<gene>
    <name evidence="3" type="ORF">N7U68_08155</name>
</gene>
<organism evidence="3 4">
    <name type="scientific">Roseovarius pelagicus</name>
    <dbReference type="NCBI Taxonomy" id="2980108"/>
    <lineage>
        <taxon>Bacteria</taxon>
        <taxon>Pseudomonadati</taxon>
        <taxon>Pseudomonadota</taxon>
        <taxon>Alphaproteobacteria</taxon>
        <taxon>Rhodobacterales</taxon>
        <taxon>Roseobacteraceae</taxon>
        <taxon>Roseovarius</taxon>
    </lineage>
</organism>
<evidence type="ECO:0000256" key="1">
    <source>
        <dbReference type="SAM" id="MobiDB-lite"/>
    </source>
</evidence>